<dbReference type="EMBL" id="JBHMAF010000200">
    <property type="protein sequence ID" value="MFB9762689.1"/>
    <property type="molecule type" value="Genomic_DNA"/>
</dbReference>
<dbReference type="InterPro" id="IPR011009">
    <property type="entry name" value="Kinase-like_dom_sf"/>
</dbReference>
<evidence type="ECO:0000313" key="2">
    <source>
        <dbReference type="Proteomes" id="UP001589609"/>
    </source>
</evidence>
<evidence type="ECO:0000313" key="1">
    <source>
        <dbReference type="EMBL" id="MFB9762689.1"/>
    </source>
</evidence>
<accession>A0ABV5WPW0</accession>
<keyword evidence="1" id="KW-0418">Kinase</keyword>
<dbReference type="Gene3D" id="1.10.510.10">
    <property type="entry name" value="Transferase(Phosphotransferase) domain 1"/>
    <property type="match status" value="1"/>
</dbReference>
<gene>
    <name evidence="1" type="ORF">ACFFMS_31175</name>
</gene>
<dbReference type="RefSeq" id="WP_379952561.1">
    <property type="nucleotide sequence ID" value="NZ_JBHMAF010000200.1"/>
</dbReference>
<dbReference type="GO" id="GO:0016301">
    <property type="term" value="F:kinase activity"/>
    <property type="evidence" value="ECO:0007669"/>
    <property type="project" value="UniProtKB-KW"/>
</dbReference>
<dbReference type="SUPFAM" id="SSF56112">
    <property type="entry name" value="Protein kinase-like (PK-like)"/>
    <property type="match status" value="1"/>
</dbReference>
<reference evidence="1 2" key="1">
    <citation type="submission" date="2024-09" db="EMBL/GenBank/DDBJ databases">
        <authorList>
            <person name="Sun Q."/>
            <person name="Mori K."/>
        </authorList>
    </citation>
    <scope>NUCLEOTIDE SEQUENCE [LARGE SCALE GENOMIC DNA]</scope>
    <source>
        <strain evidence="1 2">JCM 11201</strain>
    </source>
</reference>
<organism evidence="1 2">
    <name type="scientific">Ectobacillus funiculus</name>
    <dbReference type="NCBI Taxonomy" id="137993"/>
    <lineage>
        <taxon>Bacteria</taxon>
        <taxon>Bacillati</taxon>
        <taxon>Bacillota</taxon>
        <taxon>Bacilli</taxon>
        <taxon>Bacillales</taxon>
        <taxon>Bacillaceae</taxon>
        <taxon>Ectobacillus</taxon>
    </lineage>
</organism>
<name>A0ABV5WPW0_9BACI</name>
<sequence>MDEFKSIIVKRGKYDWELEVINPTQLELIGKGAQGAVFKLSEERCVKIYLKENYYISERDALKAAKDSQIVPKMYEAGSNYIVMEYIKGQSLEEYLNLYGFFPEPIVRQILYVFQEMKRVGFKRIDARLRHMFLTDEGVIKVIDHVKALSSGLPYPYKFLKGLSKRNLLDSFLEQVKKIDSKQYSEWKNVISKL</sequence>
<dbReference type="Proteomes" id="UP001589609">
    <property type="component" value="Unassembled WGS sequence"/>
</dbReference>
<keyword evidence="2" id="KW-1185">Reference proteome</keyword>
<comment type="caution">
    <text evidence="1">The sequence shown here is derived from an EMBL/GenBank/DDBJ whole genome shotgun (WGS) entry which is preliminary data.</text>
</comment>
<protein>
    <submittedName>
        <fullName evidence="1">Kinase</fullName>
    </submittedName>
</protein>
<keyword evidence="1" id="KW-0808">Transferase</keyword>
<proteinExistence type="predicted"/>